<feature type="signal peptide" evidence="1">
    <location>
        <begin position="1"/>
        <end position="20"/>
    </location>
</feature>
<accession>A0A1G7J7I1</accession>
<evidence type="ECO:0000313" key="3">
    <source>
        <dbReference type="Proteomes" id="UP000199045"/>
    </source>
</evidence>
<dbReference type="Proteomes" id="UP000199045">
    <property type="component" value="Unassembled WGS sequence"/>
</dbReference>
<feature type="chain" id="PRO_5011775443" description="YHS domain-containing protein" evidence="1">
    <location>
        <begin position="21"/>
        <end position="156"/>
    </location>
</feature>
<evidence type="ECO:0000313" key="2">
    <source>
        <dbReference type="EMBL" id="SDF20851.1"/>
    </source>
</evidence>
<sequence>MKKVITVLVLALAFVSGVSAQQTADVRRKEYNVDKSGLALQGYDPVAYFTDHKAVEGNKDIATVYNGVTYRFATEEHRKTFKTNPAKYEPLYGGWCAYAMGATGEKVEINPKTFKILDGKLHVFYNKYFNNTLEKWNKDEAHLKSSADKNWTKFVK</sequence>
<reference evidence="2 3" key="1">
    <citation type="submission" date="2016-10" db="EMBL/GenBank/DDBJ databases">
        <authorList>
            <person name="de Groot N.N."/>
        </authorList>
    </citation>
    <scope>NUCLEOTIDE SEQUENCE [LARGE SCALE GENOMIC DNA]</scope>
    <source>
        <strain evidence="2 3">DSM 527</strain>
    </source>
</reference>
<dbReference type="STRING" id="104663.SAMN04488121_1011128"/>
<dbReference type="RefSeq" id="WP_089829335.1">
    <property type="nucleotide sequence ID" value="NZ_FNBN01000001.1"/>
</dbReference>
<dbReference type="AlphaFoldDB" id="A0A1G7J7I1"/>
<name>A0A1G7J7I1_CHIFI</name>
<dbReference type="EMBL" id="FNBN01000001">
    <property type="protein sequence ID" value="SDF20851.1"/>
    <property type="molecule type" value="Genomic_DNA"/>
</dbReference>
<organism evidence="2 3">
    <name type="scientific">Chitinophaga filiformis</name>
    <name type="common">Myxococcus filiformis</name>
    <name type="synonym">Flexibacter filiformis</name>
    <dbReference type="NCBI Taxonomy" id="104663"/>
    <lineage>
        <taxon>Bacteria</taxon>
        <taxon>Pseudomonadati</taxon>
        <taxon>Bacteroidota</taxon>
        <taxon>Chitinophagia</taxon>
        <taxon>Chitinophagales</taxon>
        <taxon>Chitinophagaceae</taxon>
        <taxon>Chitinophaga</taxon>
    </lineage>
</organism>
<gene>
    <name evidence="2" type="ORF">SAMN04488121_1011128</name>
</gene>
<proteinExistence type="predicted"/>
<evidence type="ECO:0000256" key="1">
    <source>
        <dbReference type="SAM" id="SignalP"/>
    </source>
</evidence>
<dbReference type="OrthoDB" id="344729at2"/>
<keyword evidence="1" id="KW-0732">Signal</keyword>
<dbReference type="NCBIfam" id="NF041384">
    <property type="entry name" value="YHS_seleno_dom"/>
    <property type="match status" value="1"/>
</dbReference>
<evidence type="ECO:0008006" key="4">
    <source>
        <dbReference type="Google" id="ProtNLM"/>
    </source>
</evidence>
<protein>
    <recommendedName>
        <fullName evidence="4">YHS domain-containing protein</fullName>
    </recommendedName>
</protein>